<dbReference type="EMBL" id="JADMNK010000010">
    <property type="protein sequence ID" value="MBZ0059591.1"/>
    <property type="molecule type" value="Genomic_DNA"/>
</dbReference>
<accession>A0ABS7RZ51</accession>
<proteinExistence type="predicted"/>
<evidence type="ECO:0000313" key="3">
    <source>
        <dbReference type="Proteomes" id="UP000706580"/>
    </source>
</evidence>
<feature type="region of interest" description="Disordered" evidence="1">
    <location>
        <begin position="163"/>
        <end position="183"/>
    </location>
</feature>
<name>A0ABS7RZ51_9ENTR</name>
<gene>
    <name evidence="2" type="ORF">ITX56_17630</name>
</gene>
<dbReference type="RefSeq" id="WP_223075265.1">
    <property type="nucleotide sequence ID" value="NZ_JADMNK010000010.1"/>
</dbReference>
<evidence type="ECO:0000313" key="2">
    <source>
        <dbReference type="EMBL" id="MBZ0059591.1"/>
    </source>
</evidence>
<organism evidence="2 3">
    <name type="scientific">Leclercia barmai</name>
    <dbReference type="NCBI Taxonomy" id="2785629"/>
    <lineage>
        <taxon>Bacteria</taxon>
        <taxon>Pseudomonadati</taxon>
        <taxon>Pseudomonadota</taxon>
        <taxon>Gammaproteobacteria</taxon>
        <taxon>Enterobacterales</taxon>
        <taxon>Enterobacteriaceae</taxon>
        <taxon>Leclercia</taxon>
    </lineage>
</organism>
<protein>
    <submittedName>
        <fullName evidence="2">Uncharacterized protein</fullName>
    </submittedName>
</protein>
<sequence length="213" mass="24404">MAFTYAERAGIRLSTIHRVEIVEVKSGGSIDPKRECELIDKYKATLKCGKELAAKLATAENRREEYFSVAGEYLERTDEATAHVEYLERQLAELRSYRANSVSPALHKAALNEIARLKQKISGSKNDGDYKMRMRLSCSEERERAKYADLGKTRAELIEMTTRRRQLSSENGKQHDRLLQQEKDKVELARQLTAWKRDRTQNCDGGSLDRHPG</sequence>
<keyword evidence="3" id="KW-1185">Reference proteome</keyword>
<comment type="caution">
    <text evidence="2">The sequence shown here is derived from an EMBL/GenBank/DDBJ whole genome shotgun (WGS) entry which is preliminary data.</text>
</comment>
<evidence type="ECO:0000256" key="1">
    <source>
        <dbReference type="SAM" id="MobiDB-lite"/>
    </source>
</evidence>
<dbReference type="Proteomes" id="UP000706580">
    <property type="component" value="Unassembled WGS sequence"/>
</dbReference>
<reference evidence="2 3" key="1">
    <citation type="submission" date="2020-11" db="EMBL/GenBank/DDBJ databases">
        <title>Draft Genome of Enterobacter sp. strain EMC7.</title>
        <authorList>
            <person name="Barman P."/>
            <person name="Sinha S."/>
            <person name="Sen S."/>
            <person name="Chakraborty R."/>
        </authorList>
    </citation>
    <scope>NUCLEOTIDE SEQUENCE [LARGE SCALE GENOMIC DNA]</scope>
    <source>
        <strain evidence="2 3">EMC7</strain>
    </source>
</reference>
<feature type="compositionally biased region" description="Basic and acidic residues" evidence="1">
    <location>
        <begin position="172"/>
        <end position="183"/>
    </location>
</feature>